<accession>A0A1X7SEV3</accession>
<dbReference type="EnsemblMetazoa" id="Aqu2.1.00583_001">
    <property type="protein sequence ID" value="Aqu2.1.00583_001"/>
    <property type="gene ID" value="Aqu2.1.00583"/>
</dbReference>
<reference evidence="2" key="1">
    <citation type="submission" date="2017-05" db="UniProtKB">
        <authorList>
            <consortium name="EnsemblMetazoa"/>
        </authorList>
    </citation>
    <scope>IDENTIFICATION</scope>
</reference>
<organism evidence="2">
    <name type="scientific">Amphimedon queenslandica</name>
    <name type="common">Sponge</name>
    <dbReference type="NCBI Taxonomy" id="400682"/>
    <lineage>
        <taxon>Eukaryota</taxon>
        <taxon>Metazoa</taxon>
        <taxon>Porifera</taxon>
        <taxon>Demospongiae</taxon>
        <taxon>Heteroscleromorpha</taxon>
        <taxon>Haplosclerida</taxon>
        <taxon>Niphatidae</taxon>
        <taxon>Amphimedon</taxon>
    </lineage>
</organism>
<evidence type="ECO:0000259" key="1">
    <source>
        <dbReference type="Pfam" id="PF12762"/>
    </source>
</evidence>
<dbReference type="InterPro" id="IPR053164">
    <property type="entry name" value="IS1016-like_transposase"/>
</dbReference>
<dbReference type="InterPro" id="IPR024445">
    <property type="entry name" value="Tnp_ISXO2-like"/>
</dbReference>
<name>A0A1X7SEV3_AMPQE</name>
<dbReference type="AlphaFoldDB" id="A0A1X7SEV3"/>
<dbReference type="Pfam" id="PF12762">
    <property type="entry name" value="DDE_Tnp_IS1595"/>
    <property type="match status" value="1"/>
</dbReference>
<protein>
    <recommendedName>
        <fullName evidence="1">ISXO2-like transposase domain-containing protein</fullName>
    </recommendedName>
</protein>
<proteinExistence type="predicted"/>
<sequence>MVEVPDRSAATLLPIIFKHVRSGTTIISDEWRSQSLLASKGMVPLTVNHSLNFVNPLNGAHTQSIESTLLV</sequence>
<evidence type="ECO:0000313" key="2">
    <source>
        <dbReference type="EnsemblMetazoa" id="Aqu2.1.00583_001"/>
    </source>
</evidence>
<dbReference type="InParanoid" id="A0A1X7SEV3"/>
<dbReference type="PANTHER" id="PTHR47163:SF2">
    <property type="entry name" value="SI:DKEY-17M8.2"/>
    <property type="match status" value="1"/>
</dbReference>
<feature type="domain" description="ISXO2-like transposase" evidence="1">
    <location>
        <begin position="4"/>
        <end position="67"/>
    </location>
</feature>
<dbReference type="PANTHER" id="PTHR47163">
    <property type="entry name" value="DDE_TNP_IS1595 DOMAIN-CONTAINING PROTEIN"/>
    <property type="match status" value="1"/>
</dbReference>